<evidence type="ECO:0000313" key="3">
    <source>
        <dbReference type="Proteomes" id="UP000029224"/>
    </source>
</evidence>
<dbReference type="EMBL" id="BBMT01000001">
    <property type="protein sequence ID" value="GAL31919.1"/>
    <property type="molecule type" value="Genomic_DNA"/>
</dbReference>
<name>A0A090SZQ3_9VIBR</name>
<dbReference type="PANTHER" id="PTHR43300:SF11">
    <property type="entry name" value="ACETYLTRANSFERASE RV3034C-RELATED"/>
    <property type="match status" value="1"/>
</dbReference>
<accession>A0A090SZQ3</accession>
<dbReference type="InterPro" id="IPR050179">
    <property type="entry name" value="Trans_hexapeptide_repeat"/>
</dbReference>
<dbReference type="InterPro" id="IPR011004">
    <property type="entry name" value="Trimer_LpxA-like_sf"/>
</dbReference>
<evidence type="ECO:0000256" key="1">
    <source>
        <dbReference type="ARBA" id="ARBA00007274"/>
    </source>
</evidence>
<evidence type="ECO:0000313" key="2">
    <source>
        <dbReference type="EMBL" id="GAL31919.1"/>
    </source>
</evidence>
<organism evidence="2 3">
    <name type="scientific">Vibrio maritimus</name>
    <dbReference type="NCBI Taxonomy" id="990268"/>
    <lineage>
        <taxon>Bacteria</taxon>
        <taxon>Pseudomonadati</taxon>
        <taxon>Pseudomonadota</taxon>
        <taxon>Gammaproteobacteria</taxon>
        <taxon>Vibrionales</taxon>
        <taxon>Vibrionaceae</taxon>
        <taxon>Vibrio</taxon>
    </lineage>
</organism>
<dbReference type="SUPFAM" id="SSF51161">
    <property type="entry name" value="Trimeric LpxA-like enzymes"/>
    <property type="match status" value="1"/>
</dbReference>
<dbReference type="AlphaFoldDB" id="A0A090SZQ3"/>
<keyword evidence="2" id="KW-0808">Transferase</keyword>
<comment type="caution">
    <text evidence="2">The sequence shown here is derived from an EMBL/GenBank/DDBJ whole genome shotgun (WGS) entry which is preliminary data.</text>
</comment>
<protein>
    <submittedName>
        <fullName evidence="2">Acetyltransferase</fullName>
    </submittedName>
</protein>
<comment type="similarity">
    <text evidence="1">Belongs to the transferase hexapeptide repeat family.</text>
</comment>
<keyword evidence="3" id="KW-1185">Reference proteome</keyword>
<dbReference type="GO" id="GO:0016740">
    <property type="term" value="F:transferase activity"/>
    <property type="evidence" value="ECO:0007669"/>
    <property type="project" value="UniProtKB-KW"/>
</dbReference>
<reference evidence="2 3" key="2">
    <citation type="submission" date="2014-09" db="EMBL/GenBank/DDBJ databases">
        <authorList>
            <consortium name="NBRP consortium"/>
            <person name="Sawabe T."/>
            <person name="Meirelles P."/>
            <person name="Nakanishi M."/>
            <person name="Sayaka M."/>
            <person name="Hattori M."/>
            <person name="Ohkuma M."/>
        </authorList>
    </citation>
    <scope>NUCLEOTIDE SEQUENCE [LARGE SCALE GENOMIC DNA]</scope>
    <source>
        <strain evidence="2 3">JCM 19240</strain>
    </source>
</reference>
<reference evidence="2 3" key="1">
    <citation type="submission" date="2014-09" db="EMBL/GenBank/DDBJ databases">
        <title>Vibrio maritimus JCM 19240. (C210) whole genome shotgun sequence.</title>
        <authorList>
            <person name="Sawabe T."/>
            <person name="Meirelles P."/>
            <person name="Nakanishi M."/>
            <person name="Sayaka M."/>
            <person name="Hattori M."/>
            <person name="Ohkuma M."/>
        </authorList>
    </citation>
    <scope>NUCLEOTIDE SEQUENCE [LARGE SCALE GENOMIC DNA]</scope>
    <source>
        <strain evidence="2 3">JCM 19240</strain>
    </source>
</reference>
<proteinExistence type="inferred from homology"/>
<dbReference type="Gene3D" id="2.160.10.10">
    <property type="entry name" value="Hexapeptide repeat proteins"/>
    <property type="match status" value="1"/>
</dbReference>
<sequence length="96" mass="10757">MPGVTIGDGAIIGARSVITRDVAPYTVVVGHNTVIKKRFTEQEIQKLSQMKWWDWPLETLKDAMDIVCSPDINALFEFYQNSDTLTDGKLSNSPDK</sequence>
<dbReference type="Proteomes" id="UP000029224">
    <property type="component" value="Unassembled WGS sequence"/>
</dbReference>
<dbReference type="PANTHER" id="PTHR43300">
    <property type="entry name" value="ACETYLTRANSFERASE"/>
    <property type="match status" value="1"/>
</dbReference>
<gene>
    <name evidence="2" type="ORF">JCM19240_5350</name>
</gene>